<comment type="caution">
    <text evidence="4">The sequence shown here is derived from an EMBL/GenBank/DDBJ whole genome shotgun (WGS) entry which is preliminary data.</text>
</comment>
<reference evidence="4 5" key="1">
    <citation type="journal article" date="2013" name="Genome Announc.">
        <title>Draft Genome Sequence of 'Candidatus Halobonum tyrrellensis' Strain G22, Isolated from the Hypersaline Waters of Lake Tyrrell, Australia.</title>
        <authorList>
            <person name="Ugalde J.A."/>
            <person name="Narasingarao P."/>
            <person name="Kuo S."/>
            <person name="Podell S."/>
            <person name="Allen E.E."/>
        </authorList>
    </citation>
    <scope>NUCLEOTIDE SEQUENCE [LARGE SCALE GENOMIC DNA]</scope>
    <source>
        <strain evidence="4 5">G22</strain>
    </source>
</reference>
<dbReference type="EMBL" id="ASGZ01000005">
    <property type="protein sequence ID" value="ESP89821.1"/>
    <property type="molecule type" value="Genomic_DNA"/>
</dbReference>
<dbReference type="Pfam" id="PF17786">
    <property type="entry name" value="Mannosidase_ig"/>
    <property type="match status" value="1"/>
</dbReference>
<proteinExistence type="predicted"/>
<name>V4GXF6_9EURY</name>
<feature type="coiled-coil region" evidence="1">
    <location>
        <begin position="26"/>
        <end position="53"/>
    </location>
</feature>
<keyword evidence="5" id="KW-1185">Reference proteome</keyword>
<evidence type="ECO:0000256" key="2">
    <source>
        <dbReference type="SAM" id="MobiDB-lite"/>
    </source>
</evidence>
<evidence type="ECO:0000259" key="3">
    <source>
        <dbReference type="Pfam" id="PF17786"/>
    </source>
</evidence>
<organism evidence="4 5">
    <name type="scientific">Candidatus Halobonum tyrrellensis G22</name>
    <dbReference type="NCBI Taxonomy" id="1324957"/>
    <lineage>
        <taxon>Archaea</taxon>
        <taxon>Methanobacteriati</taxon>
        <taxon>Methanobacteriota</taxon>
        <taxon>Stenosarchaea group</taxon>
        <taxon>Halobacteria</taxon>
        <taxon>Halobacteriales</taxon>
        <taxon>Haloferacaceae</taxon>
        <taxon>Candidatus Halobonum</taxon>
    </lineage>
</organism>
<dbReference type="NCBIfam" id="NF038353">
    <property type="entry name" value="FxLYD_dom"/>
    <property type="match status" value="1"/>
</dbReference>
<evidence type="ECO:0000313" key="5">
    <source>
        <dbReference type="Proteomes" id="UP000017840"/>
    </source>
</evidence>
<feature type="region of interest" description="Disordered" evidence="2">
    <location>
        <begin position="80"/>
        <end position="102"/>
    </location>
</feature>
<dbReference type="InterPro" id="IPR047676">
    <property type="entry name" value="FxLYD_dom"/>
</dbReference>
<dbReference type="InterPro" id="IPR041447">
    <property type="entry name" value="Mannosidase_ig"/>
</dbReference>
<feature type="domain" description="Mannosidase Ig/CBM-like" evidence="3">
    <location>
        <begin position="90"/>
        <end position="128"/>
    </location>
</feature>
<evidence type="ECO:0000256" key="1">
    <source>
        <dbReference type="SAM" id="Coils"/>
    </source>
</evidence>
<gene>
    <name evidence="4" type="ORF">K933_02521</name>
</gene>
<keyword evidence="1" id="KW-0175">Coiled coil</keyword>
<sequence>MDISDERATVLRLLGEYDAHDVDSAADGDEGKLDEADEELLRLQEQGGDEAEEYFQSARNRIRLFREALDGEREGFVVVTTRPGSDGDETLDVTVVNNTGEPTSGRVTVTFYDADGNELETTASETAAFDPDEQRTVSVPIERLEAGERYVASAERAS</sequence>
<evidence type="ECO:0000313" key="4">
    <source>
        <dbReference type="EMBL" id="ESP89821.1"/>
    </source>
</evidence>
<accession>V4GXF6</accession>
<dbReference type="AlphaFoldDB" id="V4GXF6"/>
<dbReference type="Proteomes" id="UP000017840">
    <property type="component" value="Unassembled WGS sequence"/>
</dbReference>
<protein>
    <recommendedName>
        <fullName evidence="3">Mannosidase Ig/CBM-like domain-containing protein</fullName>
    </recommendedName>
</protein>